<comment type="similarity">
    <text evidence="7">Belongs to the binding-protein-dependent transport system permease family.</text>
</comment>
<dbReference type="Pfam" id="PF00528">
    <property type="entry name" value="BPD_transp_1"/>
    <property type="match status" value="1"/>
</dbReference>
<evidence type="ECO:0000256" key="2">
    <source>
        <dbReference type="ARBA" id="ARBA00022448"/>
    </source>
</evidence>
<keyword evidence="5 7" id="KW-1133">Transmembrane helix</keyword>
<feature type="transmembrane region" description="Helical" evidence="7">
    <location>
        <begin position="140"/>
        <end position="159"/>
    </location>
</feature>
<feature type="transmembrane region" description="Helical" evidence="7">
    <location>
        <begin position="12"/>
        <end position="33"/>
    </location>
</feature>
<keyword evidence="3" id="KW-1003">Cell membrane</keyword>
<keyword evidence="10" id="KW-1185">Reference proteome</keyword>
<feature type="transmembrane region" description="Helical" evidence="7">
    <location>
        <begin position="106"/>
        <end position="128"/>
    </location>
</feature>
<evidence type="ECO:0000259" key="8">
    <source>
        <dbReference type="PROSITE" id="PS50928"/>
    </source>
</evidence>
<proteinExistence type="inferred from homology"/>
<dbReference type="PROSITE" id="PS50928">
    <property type="entry name" value="ABC_TM1"/>
    <property type="match status" value="1"/>
</dbReference>
<feature type="domain" description="ABC transmembrane type-1" evidence="8">
    <location>
        <begin position="69"/>
        <end position="259"/>
    </location>
</feature>
<gene>
    <name evidence="9" type="ORF">M5X19_36845</name>
</gene>
<feature type="transmembrane region" description="Helical" evidence="7">
    <location>
        <begin position="238"/>
        <end position="259"/>
    </location>
</feature>
<evidence type="ECO:0000313" key="9">
    <source>
        <dbReference type="EMBL" id="MCY9698367.1"/>
    </source>
</evidence>
<evidence type="ECO:0000256" key="7">
    <source>
        <dbReference type="RuleBase" id="RU363032"/>
    </source>
</evidence>
<name>A0ABT4GQA1_9BACL</name>
<dbReference type="Proteomes" id="UP001527099">
    <property type="component" value="Unassembled WGS sequence"/>
</dbReference>
<comment type="caution">
    <text evidence="9">The sequence shown here is derived from an EMBL/GenBank/DDBJ whole genome shotgun (WGS) entry which is preliminary data.</text>
</comment>
<dbReference type="PANTHER" id="PTHR43744:SF6">
    <property type="entry name" value="ABC TRANSPORTER PERMEASE PROTEIN YESQ-RELATED"/>
    <property type="match status" value="1"/>
</dbReference>
<comment type="subcellular location">
    <subcellularLocation>
        <location evidence="1 7">Cell membrane</location>
        <topology evidence="1 7">Multi-pass membrane protein</topology>
    </subcellularLocation>
</comment>
<reference evidence="9 10" key="1">
    <citation type="submission" date="2022-05" db="EMBL/GenBank/DDBJ databases">
        <title>Genome Sequencing of Bee-Associated Microbes.</title>
        <authorList>
            <person name="Dunlap C."/>
        </authorList>
    </citation>
    <scope>NUCLEOTIDE SEQUENCE [LARGE SCALE GENOMIC DNA]</scope>
    <source>
        <strain evidence="9 10">NRRL B-14421</strain>
    </source>
</reference>
<keyword evidence="4 7" id="KW-0812">Transmembrane</keyword>
<dbReference type="RefSeq" id="WP_064743387.1">
    <property type="nucleotide sequence ID" value="NZ_JAMDMW010000003.1"/>
</dbReference>
<evidence type="ECO:0000256" key="1">
    <source>
        <dbReference type="ARBA" id="ARBA00004651"/>
    </source>
</evidence>
<dbReference type="InterPro" id="IPR035906">
    <property type="entry name" value="MetI-like_sf"/>
</dbReference>
<accession>A0ABT4GQA1</accession>
<dbReference type="CDD" id="cd06261">
    <property type="entry name" value="TM_PBP2"/>
    <property type="match status" value="1"/>
</dbReference>
<evidence type="ECO:0000256" key="3">
    <source>
        <dbReference type="ARBA" id="ARBA00022475"/>
    </source>
</evidence>
<protein>
    <submittedName>
        <fullName evidence="9">Carbohydrate ABC transporter permease</fullName>
    </submittedName>
</protein>
<evidence type="ECO:0000256" key="4">
    <source>
        <dbReference type="ARBA" id="ARBA00022692"/>
    </source>
</evidence>
<sequence>MRNSGFQMFRFIILLVGSISMLYPLFWMIIIALKGNDDVFSLPPDWYPKEFNWENFIIGTAQIHFWKAFSNSMIIAVICTIGQITSSILVGYGLGRLRFPGRKMWFSLFIGSLMLPGFIGLIPLFHLYTSLGWYNTWLPIIVPAYFGNASFTFLFIQFSSTIPKSFDEAAKIDGANDLRLLWSVIVPMSMPIIITMMIFSFQGSWNQYLEPVIYLVDQAKWPLAVSMASYASTWTTQWNYFMAADLLYMLPMLIIFFVGQKYFMQGLGSVNSAGLK</sequence>
<dbReference type="SUPFAM" id="SSF161098">
    <property type="entry name" value="MetI-like"/>
    <property type="match status" value="1"/>
</dbReference>
<dbReference type="InterPro" id="IPR000515">
    <property type="entry name" value="MetI-like"/>
</dbReference>
<dbReference type="EMBL" id="JAMDMX010000245">
    <property type="protein sequence ID" value="MCY9698367.1"/>
    <property type="molecule type" value="Genomic_DNA"/>
</dbReference>
<evidence type="ECO:0000256" key="6">
    <source>
        <dbReference type="ARBA" id="ARBA00023136"/>
    </source>
</evidence>
<keyword evidence="2 7" id="KW-0813">Transport</keyword>
<feature type="transmembrane region" description="Helical" evidence="7">
    <location>
        <begin position="180"/>
        <end position="201"/>
    </location>
</feature>
<feature type="transmembrane region" description="Helical" evidence="7">
    <location>
        <begin position="73"/>
        <end position="94"/>
    </location>
</feature>
<evidence type="ECO:0000313" key="10">
    <source>
        <dbReference type="Proteomes" id="UP001527099"/>
    </source>
</evidence>
<dbReference type="PANTHER" id="PTHR43744">
    <property type="entry name" value="ABC TRANSPORTER PERMEASE PROTEIN MG189-RELATED-RELATED"/>
    <property type="match status" value="1"/>
</dbReference>
<dbReference type="Gene3D" id="1.10.3720.10">
    <property type="entry name" value="MetI-like"/>
    <property type="match status" value="1"/>
</dbReference>
<evidence type="ECO:0000256" key="5">
    <source>
        <dbReference type="ARBA" id="ARBA00022989"/>
    </source>
</evidence>
<organism evidence="9 10">
    <name type="scientific">Paenibacillus alginolyticus</name>
    <dbReference type="NCBI Taxonomy" id="59839"/>
    <lineage>
        <taxon>Bacteria</taxon>
        <taxon>Bacillati</taxon>
        <taxon>Bacillota</taxon>
        <taxon>Bacilli</taxon>
        <taxon>Bacillales</taxon>
        <taxon>Paenibacillaceae</taxon>
        <taxon>Paenibacillus</taxon>
    </lineage>
</organism>
<keyword evidence="6 7" id="KW-0472">Membrane</keyword>